<sequence>MEAIYQISDQPINQPTNKPTNQPTDQTPRHKASRDQRIAAHKRPTPRKTCGRARKLSEEQLDEIIDFISSSKETRRLPYNQVIQELQLSISVETLRRALAKRGYHRCNALRKHPLSDRTRALRLNWALEHVNWTYEQWKMILWTDETWATSIYHRRIYVTPRSGEEFDDTCVRARVSCAPGWMFWGSFIGDEKGPCLFWEKE</sequence>
<feature type="compositionally biased region" description="Basic residues" evidence="1">
    <location>
        <begin position="39"/>
        <end position="50"/>
    </location>
</feature>
<feature type="compositionally biased region" description="Polar residues" evidence="1">
    <location>
        <begin position="7"/>
        <end position="26"/>
    </location>
</feature>
<dbReference type="Proteomes" id="UP001149074">
    <property type="component" value="Unassembled WGS sequence"/>
</dbReference>
<dbReference type="GeneID" id="81359035"/>
<reference evidence="3" key="1">
    <citation type="submission" date="2022-11" db="EMBL/GenBank/DDBJ databases">
        <authorList>
            <person name="Petersen C."/>
        </authorList>
    </citation>
    <scope>NUCLEOTIDE SEQUENCE</scope>
    <source>
        <strain evidence="3">IBT 30761</strain>
    </source>
</reference>
<comment type="caution">
    <text evidence="3">The sequence shown here is derived from an EMBL/GenBank/DDBJ whole genome shotgun (WGS) entry which is preliminary data.</text>
</comment>
<dbReference type="GO" id="GO:0006313">
    <property type="term" value="P:DNA transposition"/>
    <property type="evidence" value="ECO:0007669"/>
    <property type="project" value="InterPro"/>
</dbReference>
<feature type="domain" description="Transposase Tc1-like" evidence="2">
    <location>
        <begin position="71"/>
        <end position="132"/>
    </location>
</feature>
<organism evidence="3 4">
    <name type="scientific">Penicillium argentinense</name>
    <dbReference type="NCBI Taxonomy" id="1131581"/>
    <lineage>
        <taxon>Eukaryota</taxon>
        <taxon>Fungi</taxon>
        <taxon>Dikarya</taxon>
        <taxon>Ascomycota</taxon>
        <taxon>Pezizomycotina</taxon>
        <taxon>Eurotiomycetes</taxon>
        <taxon>Eurotiomycetidae</taxon>
        <taxon>Eurotiales</taxon>
        <taxon>Aspergillaceae</taxon>
        <taxon>Penicillium</taxon>
    </lineage>
</organism>
<dbReference type="Pfam" id="PF01498">
    <property type="entry name" value="HTH_Tnp_Tc3_2"/>
    <property type="match status" value="1"/>
</dbReference>
<protein>
    <submittedName>
        <fullName evidence="3">Transposable element tc1 transposase</fullName>
    </submittedName>
</protein>
<dbReference type="RefSeq" id="XP_056473422.1">
    <property type="nucleotide sequence ID" value="XM_056620056.1"/>
</dbReference>
<dbReference type="InterPro" id="IPR036397">
    <property type="entry name" value="RNaseH_sf"/>
</dbReference>
<name>A0A9W9F877_9EURO</name>
<evidence type="ECO:0000256" key="1">
    <source>
        <dbReference type="SAM" id="MobiDB-lite"/>
    </source>
</evidence>
<feature type="region of interest" description="Disordered" evidence="1">
    <location>
        <begin position="1"/>
        <end position="50"/>
    </location>
</feature>
<dbReference type="InterPro" id="IPR002492">
    <property type="entry name" value="Transposase_Tc1-like"/>
</dbReference>
<keyword evidence="4" id="KW-1185">Reference proteome</keyword>
<gene>
    <name evidence="3" type="ORF">N7532_007563</name>
</gene>
<dbReference type="GO" id="GO:0015074">
    <property type="term" value="P:DNA integration"/>
    <property type="evidence" value="ECO:0007669"/>
    <property type="project" value="InterPro"/>
</dbReference>
<evidence type="ECO:0000313" key="4">
    <source>
        <dbReference type="Proteomes" id="UP001149074"/>
    </source>
</evidence>
<dbReference type="AlphaFoldDB" id="A0A9W9F877"/>
<dbReference type="GO" id="GO:0003677">
    <property type="term" value="F:DNA binding"/>
    <property type="evidence" value="ECO:0007669"/>
    <property type="project" value="InterPro"/>
</dbReference>
<reference evidence="3" key="2">
    <citation type="journal article" date="2023" name="IMA Fungus">
        <title>Comparative genomic study of the Penicillium genus elucidates a diverse pangenome and 15 lateral gene transfer events.</title>
        <authorList>
            <person name="Petersen C."/>
            <person name="Sorensen T."/>
            <person name="Nielsen M.R."/>
            <person name="Sondergaard T.E."/>
            <person name="Sorensen J.L."/>
            <person name="Fitzpatrick D.A."/>
            <person name="Frisvad J.C."/>
            <person name="Nielsen K.L."/>
        </authorList>
    </citation>
    <scope>NUCLEOTIDE SEQUENCE</scope>
    <source>
        <strain evidence="3">IBT 30761</strain>
    </source>
</reference>
<evidence type="ECO:0000259" key="2">
    <source>
        <dbReference type="Pfam" id="PF01498"/>
    </source>
</evidence>
<dbReference type="OrthoDB" id="5415741at2759"/>
<evidence type="ECO:0000313" key="3">
    <source>
        <dbReference type="EMBL" id="KAJ5095272.1"/>
    </source>
</evidence>
<dbReference type="Gene3D" id="3.30.420.10">
    <property type="entry name" value="Ribonuclease H-like superfamily/Ribonuclease H"/>
    <property type="match status" value="1"/>
</dbReference>
<accession>A0A9W9F877</accession>
<proteinExistence type="predicted"/>
<dbReference type="EMBL" id="JAPQKI010000006">
    <property type="protein sequence ID" value="KAJ5095272.1"/>
    <property type="molecule type" value="Genomic_DNA"/>
</dbReference>